<dbReference type="Proteomes" id="UP000217199">
    <property type="component" value="Unassembled WGS sequence"/>
</dbReference>
<dbReference type="SUPFAM" id="SSF47095">
    <property type="entry name" value="HMG-box"/>
    <property type="match status" value="1"/>
</dbReference>
<dbReference type="OrthoDB" id="6247875at2759"/>
<name>A0A286UXA3_9AGAM</name>
<dbReference type="Gene3D" id="1.10.30.10">
    <property type="entry name" value="High mobility group box domain"/>
    <property type="match status" value="1"/>
</dbReference>
<evidence type="ECO:0000313" key="2">
    <source>
        <dbReference type="EMBL" id="PAV24174.1"/>
    </source>
</evidence>
<comment type="caution">
    <text evidence="2">The sequence shown here is derived from an EMBL/GenBank/DDBJ whole genome shotgun (WGS) entry which is preliminary data.</text>
</comment>
<proteinExistence type="predicted"/>
<organism evidence="2 3">
    <name type="scientific">Pyrrhoderma noxium</name>
    <dbReference type="NCBI Taxonomy" id="2282107"/>
    <lineage>
        <taxon>Eukaryota</taxon>
        <taxon>Fungi</taxon>
        <taxon>Dikarya</taxon>
        <taxon>Basidiomycota</taxon>
        <taxon>Agaricomycotina</taxon>
        <taxon>Agaricomycetes</taxon>
        <taxon>Hymenochaetales</taxon>
        <taxon>Hymenochaetaceae</taxon>
        <taxon>Pyrrhoderma</taxon>
    </lineage>
</organism>
<dbReference type="InParanoid" id="A0A286UXA3"/>
<reference evidence="2 3" key="1">
    <citation type="journal article" date="2017" name="Mol. Ecol.">
        <title>Comparative and population genomic landscape of Phellinus noxius: A hypervariable fungus causing root rot in trees.</title>
        <authorList>
            <person name="Chung C.L."/>
            <person name="Lee T.J."/>
            <person name="Akiba M."/>
            <person name="Lee H.H."/>
            <person name="Kuo T.H."/>
            <person name="Liu D."/>
            <person name="Ke H.M."/>
            <person name="Yokoi T."/>
            <person name="Roa M.B."/>
            <person name="Lu M.J."/>
            <person name="Chang Y.Y."/>
            <person name="Ann P.J."/>
            <person name="Tsai J.N."/>
            <person name="Chen C.Y."/>
            <person name="Tzean S.S."/>
            <person name="Ota Y."/>
            <person name="Hattori T."/>
            <person name="Sahashi N."/>
            <person name="Liou R.F."/>
            <person name="Kikuchi T."/>
            <person name="Tsai I.J."/>
        </authorList>
    </citation>
    <scope>NUCLEOTIDE SEQUENCE [LARGE SCALE GENOMIC DNA]</scope>
    <source>
        <strain evidence="2 3">FFPRI411160</strain>
    </source>
</reference>
<feature type="region of interest" description="Disordered" evidence="1">
    <location>
        <begin position="156"/>
        <end position="176"/>
    </location>
</feature>
<evidence type="ECO:0000256" key="1">
    <source>
        <dbReference type="SAM" id="MobiDB-lite"/>
    </source>
</evidence>
<keyword evidence="3" id="KW-1185">Reference proteome</keyword>
<dbReference type="AlphaFoldDB" id="A0A286UXA3"/>
<accession>A0A286UXA3</accession>
<dbReference type="EMBL" id="NBII01000001">
    <property type="protein sequence ID" value="PAV24174.1"/>
    <property type="molecule type" value="Genomic_DNA"/>
</dbReference>
<evidence type="ECO:0008006" key="4">
    <source>
        <dbReference type="Google" id="ProtNLM"/>
    </source>
</evidence>
<dbReference type="InterPro" id="IPR036910">
    <property type="entry name" value="HMG_box_dom_sf"/>
</dbReference>
<sequence length="314" mass="34979">MFVHPRCPLFQEQTRLLNVAALLSCYTTIYLELEECDGSPPTRHSRLAEKRPSKSANAFMLFRKHVIRNNLIPKEMMGHQNSVSVAAAALWKVQNPEVRTMFFRLAEEVKMENFTDDKTDKTNAAGWENRDKQGNEIQIGGLEPTGRNQAQRPFTLFPTTPRSPMFDQPSPPDSFRSMPPSPDSTMSVYINKSNVPVIAIPPACDMSPGTSTNSRRITPSLTKPQVVRGSLGMPEKDVHGDLIEPELDLSYEWHASANTSSLGISPFGTWPETDYIISDNPNNSLSFMDAIASDMKSLNIGSSSSEVFNQNIKI</sequence>
<evidence type="ECO:0000313" key="3">
    <source>
        <dbReference type="Proteomes" id="UP000217199"/>
    </source>
</evidence>
<gene>
    <name evidence="2" type="ORF">PNOK_0124200</name>
</gene>
<protein>
    <recommendedName>
        <fullName evidence="4">HMG box domain-containing protein</fullName>
    </recommendedName>
</protein>